<organism evidence="4 5">
    <name type="scientific">Turnera subulata</name>
    <dbReference type="NCBI Taxonomy" id="218843"/>
    <lineage>
        <taxon>Eukaryota</taxon>
        <taxon>Viridiplantae</taxon>
        <taxon>Streptophyta</taxon>
        <taxon>Embryophyta</taxon>
        <taxon>Tracheophyta</taxon>
        <taxon>Spermatophyta</taxon>
        <taxon>Magnoliopsida</taxon>
        <taxon>eudicotyledons</taxon>
        <taxon>Gunneridae</taxon>
        <taxon>Pentapetalae</taxon>
        <taxon>rosids</taxon>
        <taxon>fabids</taxon>
        <taxon>Malpighiales</taxon>
        <taxon>Passifloraceae</taxon>
        <taxon>Turnera</taxon>
    </lineage>
</organism>
<dbReference type="InterPro" id="IPR000504">
    <property type="entry name" value="RRM_dom"/>
</dbReference>
<feature type="compositionally biased region" description="Polar residues" evidence="2">
    <location>
        <begin position="271"/>
        <end position="301"/>
    </location>
</feature>
<comment type="caution">
    <text evidence="4">The sequence shown here is derived from an EMBL/GenBank/DDBJ whole genome shotgun (WGS) entry which is preliminary data.</text>
</comment>
<feature type="region of interest" description="Disordered" evidence="2">
    <location>
        <begin position="271"/>
        <end position="303"/>
    </location>
</feature>
<evidence type="ECO:0000259" key="3">
    <source>
        <dbReference type="PROSITE" id="PS50102"/>
    </source>
</evidence>
<evidence type="ECO:0000256" key="2">
    <source>
        <dbReference type="SAM" id="MobiDB-lite"/>
    </source>
</evidence>
<dbReference type="InterPro" id="IPR035979">
    <property type="entry name" value="RBD_domain_sf"/>
</dbReference>
<evidence type="ECO:0000313" key="4">
    <source>
        <dbReference type="EMBL" id="KAJ4836606.1"/>
    </source>
</evidence>
<dbReference type="EMBL" id="JAKUCV010004064">
    <property type="protein sequence ID" value="KAJ4836606.1"/>
    <property type="molecule type" value="Genomic_DNA"/>
</dbReference>
<dbReference type="SUPFAM" id="SSF54928">
    <property type="entry name" value="RNA-binding domain, RBD"/>
    <property type="match status" value="1"/>
</dbReference>
<dbReference type="SMART" id="SM00360">
    <property type="entry name" value="RRM"/>
    <property type="match status" value="1"/>
</dbReference>
<evidence type="ECO:0000256" key="1">
    <source>
        <dbReference type="PROSITE-ProRule" id="PRU00176"/>
    </source>
</evidence>
<dbReference type="Pfam" id="PF00076">
    <property type="entry name" value="RRM_1"/>
    <property type="match status" value="1"/>
</dbReference>
<gene>
    <name evidence="4" type="ORF">Tsubulata_030139</name>
</gene>
<dbReference type="OrthoDB" id="360390at2759"/>
<dbReference type="InterPro" id="IPR012677">
    <property type="entry name" value="Nucleotide-bd_a/b_plait_sf"/>
</dbReference>
<protein>
    <recommendedName>
        <fullName evidence="3">RRM domain-containing protein</fullName>
    </recommendedName>
</protein>
<reference evidence="4" key="2">
    <citation type="journal article" date="2023" name="Plants (Basel)">
        <title>Annotation of the Turnera subulata (Passifloraceae) Draft Genome Reveals the S-Locus Evolved after the Divergence of Turneroideae from Passifloroideae in a Stepwise Manner.</title>
        <authorList>
            <person name="Henning P.M."/>
            <person name="Roalson E.H."/>
            <person name="Mir W."/>
            <person name="McCubbin A.G."/>
            <person name="Shore J.S."/>
        </authorList>
    </citation>
    <scope>NUCLEOTIDE SEQUENCE</scope>
    <source>
        <strain evidence="4">F60SS</strain>
    </source>
</reference>
<proteinExistence type="predicted"/>
<feature type="region of interest" description="Disordered" evidence="2">
    <location>
        <begin position="1"/>
        <end position="67"/>
    </location>
</feature>
<dbReference type="CDD" id="cd00590">
    <property type="entry name" value="RRM_SF"/>
    <property type="match status" value="1"/>
</dbReference>
<evidence type="ECO:0000313" key="5">
    <source>
        <dbReference type="Proteomes" id="UP001141552"/>
    </source>
</evidence>
<feature type="compositionally biased region" description="Low complexity" evidence="2">
    <location>
        <begin position="1"/>
        <end position="18"/>
    </location>
</feature>
<keyword evidence="1" id="KW-0694">RNA-binding</keyword>
<dbReference type="Gene3D" id="3.30.70.330">
    <property type="match status" value="1"/>
</dbReference>
<dbReference type="AlphaFoldDB" id="A0A9Q0FS54"/>
<dbReference type="Proteomes" id="UP001141552">
    <property type="component" value="Unassembled WGS sequence"/>
</dbReference>
<sequence>MLSTLPCSPFTPSPSTVPSRPPLPCSPLSPGLPIRLPPIPQPHRAPAQPAHPPLTFTSLPPNSGNQPPLLPLPQPIPKNNATAVGTNPYTHTRHLPQNHMISPPTLSLTNPKPQNFSKWSRKHVQSIMDSHLATNLYIDNLPLQWTAVELHRILSKYGEVIDVFIPSKRTKSGKRFGFVRFRACHDIQRLIFSINRIKVGNGFLQALIADFAVLQVITTVFKPITWEIAALINDLSYQIIIDEFQQPPLGAVPFTTSPYFTKSLSNSPTVSKPLSSPLTSNPSAAAQSGDVTSSSSGQHTSDPFKLMPIIVNTTKPMNGHACPDVLTPQSGFVAASNNANSSCGLSTANLLVGPTNTTRTYKSPCISYSDFNTPNTHACSQKFKFVYWAFIYLPSYLF</sequence>
<reference evidence="4" key="1">
    <citation type="submission" date="2022-02" db="EMBL/GenBank/DDBJ databases">
        <authorList>
            <person name="Henning P.M."/>
            <person name="McCubbin A.G."/>
            <person name="Shore J.S."/>
        </authorList>
    </citation>
    <scope>NUCLEOTIDE SEQUENCE</scope>
    <source>
        <strain evidence="4">F60SS</strain>
        <tissue evidence="4">Leaves</tissue>
    </source>
</reference>
<feature type="domain" description="RRM" evidence="3">
    <location>
        <begin position="134"/>
        <end position="202"/>
    </location>
</feature>
<keyword evidence="5" id="KW-1185">Reference proteome</keyword>
<accession>A0A9Q0FS54</accession>
<name>A0A9Q0FS54_9ROSI</name>
<dbReference type="PROSITE" id="PS50102">
    <property type="entry name" value="RRM"/>
    <property type="match status" value="1"/>
</dbReference>
<dbReference type="GO" id="GO:0003723">
    <property type="term" value="F:RNA binding"/>
    <property type="evidence" value="ECO:0007669"/>
    <property type="project" value="UniProtKB-UniRule"/>
</dbReference>